<dbReference type="AlphaFoldDB" id="S2JRG4"/>
<keyword evidence="2" id="KW-1185">Reference proteome</keyword>
<name>S2JRG4_MUCC1</name>
<proteinExistence type="predicted"/>
<protein>
    <submittedName>
        <fullName evidence="1">Uncharacterized protein</fullName>
    </submittedName>
</protein>
<dbReference type="VEuPathDB" id="FungiDB:HMPREF1544_00270"/>
<reference evidence="2" key="1">
    <citation type="submission" date="2013-05" db="EMBL/GenBank/DDBJ databases">
        <title>The Genome sequence of Mucor circinelloides f. circinelloides 1006PhL.</title>
        <authorList>
            <consortium name="The Broad Institute Genomics Platform"/>
            <person name="Cuomo C."/>
            <person name="Earl A."/>
            <person name="Findley K."/>
            <person name="Lee S.C."/>
            <person name="Walker B."/>
            <person name="Young S."/>
            <person name="Zeng Q."/>
            <person name="Gargeya S."/>
            <person name="Fitzgerald M."/>
            <person name="Haas B."/>
            <person name="Abouelleil A."/>
            <person name="Allen A.W."/>
            <person name="Alvarado L."/>
            <person name="Arachchi H.M."/>
            <person name="Berlin A.M."/>
            <person name="Chapman S.B."/>
            <person name="Gainer-Dewar J."/>
            <person name="Goldberg J."/>
            <person name="Griggs A."/>
            <person name="Gujja S."/>
            <person name="Hansen M."/>
            <person name="Howarth C."/>
            <person name="Imamovic A."/>
            <person name="Ireland A."/>
            <person name="Larimer J."/>
            <person name="McCowan C."/>
            <person name="Murphy C."/>
            <person name="Pearson M."/>
            <person name="Poon T.W."/>
            <person name="Priest M."/>
            <person name="Roberts A."/>
            <person name="Saif S."/>
            <person name="Shea T."/>
            <person name="Sisk P."/>
            <person name="Sykes S."/>
            <person name="Wortman J."/>
            <person name="Nusbaum C."/>
            <person name="Birren B."/>
        </authorList>
    </citation>
    <scope>NUCLEOTIDE SEQUENCE [LARGE SCALE GENOMIC DNA]</scope>
    <source>
        <strain evidence="2">1006PhL</strain>
    </source>
</reference>
<evidence type="ECO:0000313" key="2">
    <source>
        <dbReference type="Proteomes" id="UP000014254"/>
    </source>
</evidence>
<dbReference type="OMA" id="VIQMNSG"/>
<dbReference type="OrthoDB" id="2249218at2759"/>
<dbReference type="Gene3D" id="1.10.10.60">
    <property type="entry name" value="Homeodomain-like"/>
    <property type="match status" value="1"/>
</dbReference>
<dbReference type="SUPFAM" id="SSF46689">
    <property type="entry name" value="Homeodomain-like"/>
    <property type="match status" value="1"/>
</dbReference>
<sequence length="190" mass="21091">MFTSQIKSFISPRNASAVIIATGFKPSSTIIHSFPTTSSYSSVSKISLKLGNATPTATAAMANKTVFSEVGKRLYSTVTSSFSKEINVKSTVNDQEAKIESSISFPASKNQPMKKENVEALNYVVIQMNSGRWNEEEKKKFKTKLMELTLCPPMGSKAFFQELAKAVGSRTVQQCKQHHGYHYRGMRFDI</sequence>
<dbReference type="InterPro" id="IPR009057">
    <property type="entry name" value="Homeodomain-like_sf"/>
</dbReference>
<organism evidence="1 2">
    <name type="scientific">Mucor circinelloides f. circinelloides (strain 1006PhL)</name>
    <name type="common">Mucormycosis agent</name>
    <name type="synonym">Calyptromyces circinelloides</name>
    <dbReference type="NCBI Taxonomy" id="1220926"/>
    <lineage>
        <taxon>Eukaryota</taxon>
        <taxon>Fungi</taxon>
        <taxon>Fungi incertae sedis</taxon>
        <taxon>Mucoromycota</taxon>
        <taxon>Mucoromycotina</taxon>
        <taxon>Mucoromycetes</taxon>
        <taxon>Mucorales</taxon>
        <taxon>Mucorineae</taxon>
        <taxon>Mucoraceae</taxon>
        <taxon>Mucor</taxon>
    </lineage>
</organism>
<dbReference type="InParanoid" id="S2JRG4"/>
<gene>
    <name evidence="1" type="ORF">HMPREF1544_00270</name>
</gene>
<evidence type="ECO:0000313" key="1">
    <source>
        <dbReference type="EMBL" id="EPB92831.1"/>
    </source>
</evidence>
<accession>S2JRG4</accession>
<dbReference type="EMBL" id="KE123897">
    <property type="protein sequence ID" value="EPB92831.1"/>
    <property type="molecule type" value="Genomic_DNA"/>
</dbReference>
<dbReference type="Proteomes" id="UP000014254">
    <property type="component" value="Unassembled WGS sequence"/>
</dbReference>